<dbReference type="Proteomes" id="UP000183038">
    <property type="component" value="Unassembled WGS sequence"/>
</dbReference>
<gene>
    <name evidence="2" type="ORF">SAMN05192540_3954</name>
</gene>
<reference evidence="2 3" key="1">
    <citation type="submission" date="2016-10" db="EMBL/GenBank/DDBJ databases">
        <authorList>
            <person name="de Groot N.N."/>
        </authorList>
    </citation>
    <scope>NUCLEOTIDE SEQUENCE [LARGE SCALE GENOMIC DNA]</scope>
    <source>
        <strain evidence="2 3">MAR_2009_71</strain>
    </source>
</reference>
<keyword evidence="1" id="KW-0732">Signal</keyword>
<dbReference type="OrthoDB" id="1179119at2"/>
<name>A0A1H4UYD4_9FLAO</name>
<sequence>MLPAIAVVMAVGLAFAIETNTIAQEGYYNHPALGWQSVMVEDGCGASGAIPCTFNDYQLYAQPSYSSTALRKN</sequence>
<protein>
    <recommendedName>
        <fullName evidence="4">Secreted protein</fullName>
    </recommendedName>
</protein>
<dbReference type="AlphaFoldDB" id="A0A1H4UYD4"/>
<feature type="signal peptide" evidence="1">
    <location>
        <begin position="1"/>
        <end position="16"/>
    </location>
</feature>
<evidence type="ECO:0000256" key="1">
    <source>
        <dbReference type="SAM" id="SignalP"/>
    </source>
</evidence>
<evidence type="ECO:0008006" key="4">
    <source>
        <dbReference type="Google" id="ProtNLM"/>
    </source>
</evidence>
<feature type="chain" id="PRO_5010194439" description="Secreted protein" evidence="1">
    <location>
        <begin position="17"/>
        <end position="73"/>
    </location>
</feature>
<dbReference type="Pfam" id="PF20130">
    <property type="entry name" value="DUF6520"/>
    <property type="match status" value="1"/>
</dbReference>
<dbReference type="InterPro" id="IPR045391">
    <property type="entry name" value="DUF6520"/>
</dbReference>
<evidence type="ECO:0000313" key="2">
    <source>
        <dbReference type="EMBL" id="SEC73882.1"/>
    </source>
</evidence>
<dbReference type="EMBL" id="FNTB01000001">
    <property type="protein sequence ID" value="SEC73882.1"/>
    <property type="molecule type" value="Genomic_DNA"/>
</dbReference>
<organism evidence="2 3">
    <name type="scientific">Maribacter dokdonensis</name>
    <dbReference type="NCBI Taxonomy" id="320912"/>
    <lineage>
        <taxon>Bacteria</taxon>
        <taxon>Pseudomonadati</taxon>
        <taxon>Bacteroidota</taxon>
        <taxon>Flavobacteriia</taxon>
        <taxon>Flavobacteriales</taxon>
        <taxon>Flavobacteriaceae</taxon>
        <taxon>Maribacter</taxon>
    </lineage>
</organism>
<proteinExistence type="predicted"/>
<evidence type="ECO:0000313" key="3">
    <source>
        <dbReference type="Proteomes" id="UP000183038"/>
    </source>
</evidence>
<accession>A0A1H4UYD4</accession>